<evidence type="ECO:0000313" key="1">
    <source>
        <dbReference type="EMBL" id="KRX31001.1"/>
    </source>
</evidence>
<name>A0A0V0SW84_9BILA</name>
<keyword evidence="2" id="KW-1185">Reference proteome</keyword>
<evidence type="ECO:0000313" key="2">
    <source>
        <dbReference type="Proteomes" id="UP000055048"/>
    </source>
</evidence>
<protein>
    <submittedName>
        <fullName evidence="1">Uncharacterized protein</fullName>
    </submittedName>
</protein>
<sequence length="47" mass="5310">MCIMDKRYACSVKSCLRIMFLTLPYKISTQKKSHLPRLISCSASCGP</sequence>
<proteinExistence type="predicted"/>
<comment type="caution">
    <text evidence="1">The sequence shown here is derived from an EMBL/GenBank/DDBJ whole genome shotgun (WGS) entry which is preliminary data.</text>
</comment>
<dbReference type="AlphaFoldDB" id="A0A0V0SW84"/>
<dbReference type="Proteomes" id="UP000055048">
    <property type="component" value="Unassembled WGS sequence"/>
</dbReference>
<gene>
    <name evidence="1" type="ORF">T05_15263</name>
</gene>
<organism evidence="1 2">
    <name type="scientific">Trichinella murrelli</name>
    <dbReference type="NCBI Taxonomy" id="144512"/>
    <lineage>
        <taxon>Eukaryota</taxon>
        <taxon>Metazoa</taxon>
        <taxon>Ecdysozoa</taxon>
        <taxon>Nematoda</taxon>
        <taxon>Enoplea</taxon>
        <taxon>Dorylaimia</taxon>
        <taxon>Trichinellida</taxon>
        <taxon>Trichinellidae</taxon>
        <taxon>Trichinella</taxon>
    </lineage>
</organism>
<accession>A0A0V0SW84</accession>
<dbReference type="EMBL" id="JYDJ01002052">
    <property type="protein sequence ID" value="KRX31001.1"/>
    <property type="molecule type" value="Genomic_DNA"/>
</dbReference>
<reference evidence="1 2" key="1">
    <citation type="submission" date="2015-01" db="EMBL/GenBank/DDBJ databases">
        <title>Evolution of Trichinella species and genotypes.</title>
        <authorList>
            <person name="Korhonen P.K."/>
            <person name="Edoardo P."/>
            <person name="Giuseppe L.R."/>
            <person name="Gasser R.B."/>
        </authorList>
    </citation>
    <scope>NUCLEOTIDE SEQUENCE [LARGE SCALE GENOMIC DNA]</scope>
    <source>
        <strain evidence="1">ISS417</strain>
    </source>
</reference>